<dbReference type="RefSeq" id="WP_034627671.1">
    <property type="nucleotide sequence ID" value="NZ_JRJU01000007.1"/>
</dbReference>
<dbReference type="EMBL" id="JRJU01000007">
    <property type="protein sequence ID" value="KHF40698.1"/>
    <property type="molecule type" value="Genomic_DNA"/>
</dbReference>
<keyword evidence="3" id="KW-1185">Reference proteome</keyword>
<dbReference type="AlphaFoldDB" id="A0A0B0IDL9"/>
<keyword evidence="1" id="KW-0812">Transmembrane</keyword>
<name>A0A0B0IDL9_9BACI</name>
<sequence>MKKINALTHVKLIIWRRKLSLVFLILFFSILWFLQIDILKILGQTIVNIIPLDLSDPASAGLFGAIAGGILSFMGSIITQRKQFKNKGIVFRKNVIYTPLYDDLRKLKTTLTENHYPTYLVFKKNDPFINFDYPVFLAWERINSDVRSIEVPKYLADTFNRLEKSGESYLEARSKASKEIYLELSKLTHIFDQKTLDMYDRSGDSFYLNELIENEDIPLEKINTKYRFKHEYSNENLLEIKACINSCKNFESIERVILKYEEFTRILDDLITALEKLISFIQIKYEHKNKNY</sequence>
<dbReference type="STRING" id="333138.LQ50_07855"/>
<feature type="transmembrane region" description="Helical" evidence="1">
    <location>
        <begin position="58"/>
        <end position="78"/>
    </location>
</feature>
<proteinExistence type="predicted"/>
<keyword evidence="1" id="KW-1133">Transmembrane helix</keyword>
<organism evidence="2 3">
    <name type="scientific">Halalkalibacter okhensis</name>
    <dbReference type="NCBI Taxonomy" id="333138"/>
    <lineage>
        <taxon>Bacteria</taxon>
        <taxon>Bacillati</taxon>
        <taxon>Bacillota</taxon>
        <taxon>Bacilli</taxon>
        <taxon>Bacillales</taxon>
        <taxon>Bacillaceae</taxon>
        <taxon>Halalkalibacter</taxon>
    </lineage>
</organism>
<accession>A0A0B0IDL9</accession>
<gene>
    <name evidence="2" type="ORF">LQ50_07855</name>
</gene>
<keyword evidence="1" id="KW-0472">Membrane</keyword>
<feature type="transmembrane region" description="Helical" evidence="1">
    <location>
        <begin position="21"/>
        <end position="38"/>
    </location>
</feature>
<dbReference type="Proteomes" id="UP000030832">
    <property type="component" value="Unassembled WGS sequence"/>
</dbReference>
<evidence type="ECO:0000256" key="1">
    <source>
        <dbReference type="SAM" id="Phobius"/>
    </source>
</evidence>
<dbReference type="eggNOG" id="ENOG502ZUC1">
    <property type="taxonomic scope" value="Bacteria"/>
</dbReference>
<comment type="caution">
    <text evidence="2">The sequence shown here is derived from an EMBL/GenBank/DDBJ whole genome shotgun (WGS) entry which is preliminary data.</text>
</comment>
<protein>
    <submittedName>
        <fullName evidence="2">Uncharacterized protein</fullName>
    </submittedName>
</protein>
<reference evidence="2 3" key="1">
    <citation type="submission" date="2014-09" db="EMBL/GenBank/DDBJ databases">
        <title>Genome sequencing and annotation of Bacillus Okhensis strain Kh10-101T.</title>
        <authorList>
            <person name="Prakash J.S."/>
        </authorList>
    </citation>
    <scope>NUCLEOTIDE SEQUENCE [LARGE SCALE GENOMIC DNA]</scope>
    <source>
        <strain evidence="3">Kh10-101T</strain>
    </source>
</reference>
<evidence type="ECO:0000313" key="2">
    <source>
        <dbReference type="EMBL" id="KHF40698.1"/>
    </source>
</evidence>
<dbReference type="OrthoDB" id="2974798at2"/>
<evidence type="ECO:0000313" key="3">
    <source>
        <dbReference type="Proteomes" id="UP000030832"/>
    </source>
</evidence>